<evidence type="ECO:0000313" key="14">
    <source>
        <dbReference type="Proteomes" id="UP000812672"/>
    </source>
</evidence>
<name>A0ABS6GL50_9BACI</name>
<dbReference type="RefSeq" id="WP_216686641.1">
    <property type="nucleotide sequence ID" value="NZ_CAUPKR010000003.1"/>
</dbReference>
<dbReference type="Pfam" id="PF00528">
    <property type="entry name" value="BPD_transp_1"/>
    <property type="match status" value="1"/>
</dbReference>
<keyword evidence="2 11" id="KW-0813">Transport</keyword>
<keyword evidence="8 11" id="KW-0472">Membrane</keyword>
<feature type="domain" description="ABC transmembrane type-1" evidence="12">
    <location>
        <begin position="95"/>
        <end position="292"/>
    </location>
</feature>
<reference evidence="13 14" key="1">
    <citation type="journal article" date="2011" name="Int. J. Syst. Evol. Microbiol.">
        <title>Allobacillus halotolerans gen. nov., sp. nov. isolated from shrimp paste.</title>
        <authorList>
            <person name="Sheu S.Y."/>
            <person name="Arun A.B."/>
            <person name="Jiang S.R."/>
            <person name="Young C.C."/>
            <person name="Chen W.M."/>
        </authorList>
    </citation>
    <scope>NUCLEOTIDE SEQUENCE [LARGE SCALE GENOMIC DNA]</scope>
    <source>
        <strain evidence="13 14">LMG 24826</strain>
    </source>
</reference>
<evidence type="ECO:0000313" key="13">
    <source>
        <dbReference type="EMBL" id="MBU6079806.1"/>
    </source>
</evidence>
<accession>A0ABS6GL50</accession>
<dbReference type="Pfam" id="PF19300">
    <property type="entry name" value="BPD_transp_1_N"/>
    <property type="match status" value="1"/>
</dbReference>
<keyword evidence="7" id="KW-0406">Ion transport</keyword>
<comment type="subcellular location">
    <subcellularLocation>
        <location evidence="1 11">Cell membrane</location>
        <topology evidence="1 11">Multi-pass membrane protein</topology>
    </subcellularLocation>
</comment>
<feature type="transmembrane region" description="Helical" evidence="11">
    <location>
        <begin position="12"/>
        <end position="30"/>
    </location>
</feature>
<evidence type="ECO:0000256" key="5">
    <source>
        <dbReference type="ARBA" id="ARBA00022692"/>
    </source>
</evidence>
<keyword evidence="7" id="KW-0921">Nickel transport</keyword>
<evidence type="ECO:0000256" key="3">
    <source>
        <dbReference type="ARBA" id="ARBA00022475"/>
    </source>
</evidence>
<dbReference type="PANTHER" id="PTHR43163">
    <property type="entry name" value="DIPEPTIDE TRANSPORT SYSTEM PERMEASE PROTEIN DPPB-RELATED"/>
    <property type="match status" value="1"/>
</dbReference>
<gene>
    <name evidence="13" type="ORF">KQ486_02135</name>
</gene>
<dbReference type="CDD" id="cd06261">
    <property type="entry name" value="TM_PBP2"/>
    <property type="match status" value="1"/>
</dbReference>
<feature type="transmembrane region" description="Helical" evidence="11">
    <location>
        <begin position="101"/>
        <end position="122"/>
    </location>
</feature>
<keyword evidence="3" id="KW-1003">Cell membrane</keyword>
<dbReference type="EMBL" id="JAHLZF010000002">
    <property type="protein sequence ID" value="MBU6079806.1"/>
    <property type="molecule type" value="Genomic_DNA"/>
</dbReference>
<evidence type="ECO:0000256" key="9">
    <source>
        <dbReference type="ARBA" id="ARBA00038669"/>
    </source>
</evidence>
<dbReference type="PROSITE" id="PS50928">
    <property type="entry name" value="ABC_TM1"/>
    <property type="match status" value="1"/>
</dbReference>
<dbReference type="InterPro" id="IPR045621">
    <property type="entry name" value="BPD_transp_1_N"/>
</dbReference>
<dbReference type="NCBIfam" id="NF045470">
    <property type="entry name" value="Opp2B"/>
    <property type="match status" value="1"/>
</dbReference>
<feature type="transmembrane region" description="Helical" evidence="11">
    <location>
        <begin position="227"/>
        <end position="253"/>
    </location>
</feature>
<evidence type="ECO:0000256" key="11">
    <source>
        <dbReference type="RuleBase" id="RU363032"/>
    </source>
</evidence>
<comment type="subunit">
    <text evidence="9">The complex is composed of two ATP-binding proteins (NikD and NikE), two transmembrane proteins (NikB and NikC) and a solute-binding protein (NikA).</text>
</comment>
<keyword evidence="5 11" id="KW-0812">Transmembrane</keyword>
<comment type="caution">
    <text evidence="13">The sequence shown here is derived from an EMBL/GenBank/DDBJ whole genome shotgun (WGS) entry which is preliminary data.</text>
</comment>
<organism evidence="13 14">
    <name type="scientific">Allobacillus halotolerans</name>
    <dbReference type="NCBI Taxonomy" id="570278"/>
    <lineage>
        <taxon>Bacteria</taxon>
        <taxon>Bacillati</taxon>
        <taxon>Bacillota</taxon>
        <taxon>Bacilli</taxon>
        <taxon>Bacillales</taxon>
        <taxon>Bacillaceae</taxon>
        <taxon>Allobacillus</taxon>
    </lineage>
</organism>
<evidence type="ECO:0000256" key="2">
    <source>
        <dbReference type="ARBA" id="ARBA00022448"/>
    </source>
</evidence>
<evidence type="ECO:0000256" key="6">
    <source>
        <dbReference type="ARBA" id="ARBA00022989"/>
    </source>
</evidence>
<evidence type="ECO:0000256" key="8">
    <source>
        <dbReference type="ARBA" id="ARBA00023136"/>
    </source>
</evidence>
<keyword evidence="14" id="KW-1185">Reference proteome</keyword>
<comment type="similarity">
    <text evidence="11">Belongs to the binding-protein-dependent transport system permease family.</text>
</comment>
<dbReference type="Proteomes" id="UP000812672">
    <property type="component" value="Unassembled WGS sequence"/>
</dbReference>
<evidence type="ECO:0000256" key="7">
    <source>
        <dbReference type="ARBA" id="ARBA00023112"/>
    </source>
</evidence>
<dbReference type="InterPro" id="IPR050045">
    <property type="entry name" value="Opp2B"/>
</dbReference>
<sequence>MTTYIIRRLFQLIPVLFGVTLLVFLLMHLTPGNPAQLIAGETASQSTIERIEVSMGLDDPLPVQYVNFVTDVAQLDFGYSYRNNTPVFDEIKPRFWVTMELAIYSTILSIFIGLIAGIVSAVRQYSVRDVTIMIIALFGMSMPNFWLGLMLMNWFSIQLGWFPPTGWGSVEQIVLPVITLGTAGAAVIARMTRSSMLDVISQDYIRTARAKGVHEQIVIYRHALKNALIPVVTVVGLQFGTLLAGTVLTETVFSINGLGRLVIDSIMARDFPVVQACILIISVIFVVVNLIVDISYTLLNKRIDMD</sequence>
<protein>
    <recommendedName>
        <fullName evidence="10">Nickel import system permease protein NikB</fullName>
    </recommendedName>
</protein>
<evidence type="ECO:0000259" key="12">
    <source>
        <dbReference type="PROSITE" id="PS50928"/>
    </source>
</evidence>
<feature type="transmembrane region" description="Helical" evidence="11">
    <location>
        <begin position="169"/>
        <end position="189"/>
    </location>
</feature>
<keyword evidence="6 11" id="KW-1133">Transmembrane helix</keyword>
<feature type="transmembrane region" description="Helical" evidence="11">
    <location>
        <begin position="273"/>
        <end position="299"/>
    </location>
</feature>
<proteinExistence type="inferred from homology"/>
<evidence type="ECO:0000256" key="1">
    <source>
        <dbReference type="ARBA" id="ARBA00004651"/>
    </source>
</evidence>
<evidence type="ECO:0000256" key="4">
    <source>
        <dbReference type="ARBA" id="ARBA00022596"/>
    </source>
</evidence>
<dbReference type="InterPro" id="IPR000515">
    <property type="entry name" value="MetI-like"/>
</dbReference>
<dbReference type="PANTHER" id="PTHR43163:SF6">
    <property type="entry name" value="DIPEPTIDE TRANSPORT SYSTEM PERMEASE PROTEIN DPPB-RELATED"/>
    <property type="match status" value="1"/>
</dbReference>
<evidence type="ECO:0000256" key="10">
    <source>
        <dbReference type="ARBA" id="ARBA00044774"/>
    </source>
</evidence>
<keyword evidence="4" id="KW-0533">Nickel</keyword>
<feature type="transmembrane region" description="Helical" evidence="11">
    <location>
        <begin position="134"/>
        <end position="157"/>
    </location>
</feature>